<proteinExistence type="predicted"/>
<organism evidence="1 2">
    <name type="scientific">Peronosclerospora sorghi</name>
    <dbReference type="NCBI Taxonomy" id="230839"/>
    <lineage>
        <taxon>Eukaryota</taxon>
        <taxon>Sar</taxon>
        <taxon>Stramenopiles</taxon>
        <taxon>Oomycota</taxon>
        <taxon>Peronosporomycetes</taxon>
        <taxon>Peronosporales</taxon>
        <taxon>Peronosporaceae</taxon>
        <taxon>Peronosclerospora</taxon>
    </lineage>
</organism>
<dbReference type="Proteomes" id="UP001163321">
    <property type="component" value="Chromosome 3"/>
</dbReference>
<gene>
    <name evidence="1" type="ORF">PsorP6_008557</name>
</gene>
<dbReference type="EMBL" id="CM047582">
    <property type="protein sequence ID" value="KAI9914785.1"/>
    <property type="molecule type" value="Genomic_DNA"/>
</dbReference>
<sequence>MEERKLKLEQKRRDREFETEEKRGEREKQNQLMMMMKELVKQGKSAEEIAEFRKLLSMWF</sequence>
<reference evidence="1 2" key="1">
    <citation type="journal article" date="2022" name="bioRxiv">
        <title>The genome of the oomycete Peronosclerospora sorghi, a cosmopolitan pathogen of maize and sorghum, is inflated with dispersed pseudogenes.</title>
        <authorList>
            <person name="Fletcher K."/>
            <person name="Martin F."/>
            <person name="Isakeit T."/>
            <person name="Cavanaugh K."/>
            <person name="Magill C."/>
            <person name="Michelmore R."/>
        </authorList>
    </citation>
    <scope>NUCLEOTIDE SEQUENCE [LARGE SCALE GENOMIC DNA]</scope>
    <source>
        <strain evidence="1">P6</strain>
    </source>
</reference>
<name>A0ACC0W7I4_9STRA</name>
<accession>A0ACC0W7I4</accession>
<comment type="caution">
    <text evidence="1">The sequence shown here is derived from an EMBL/GenBank/DDBJ whole genome shotgun (WGS) entry which is preliminary data.</text>
</comment>
<evidence type="ECO:0000313" key="2">
    <source>
        <dbReference type="Proteomes" id="UP001163321"/>
    </source>
</evidence>
<evidence type="ECO:0000313" key="1">
    <source>
        <dbReference type="EMBL" id="KAI9914785.1"/>
    </source>
</evidence>
<keyword evidence="2" id="KW-1185">Reference proteome</keyword>
<protein>
    <submittedName>
        <fullName evidence="1">Uncharacterized protein</fullName>
    </submittedName>
</protein>